<evidence type="ECO:0000313" key="4">
    <source>
        <dbReference type="EMBL" id="EIJ69448.1"/>
    </source>
</evidence>
<gene>
    <name evidence="4" type="ORF">HMPREF1052_0892</name>
</gene>
<dbReference type="PANTHER" id="PTHR30432">
    <property type="entry name" value="TRANSCRIPTIONAL REGULATOR MODE"/>
    <property type="match status" value="1"/>
</dbReference>
<feature type="domain" description="Mop" evidence="3">
    <location>
        <begin position="73"/>
        <end position="139"/>
    </location>
</feature>
<dbReference type="Pfam" id="PF03459">
    <property type="entry name" value="TOBE"/>
    <property type="match status" value="2"/>
</dbReference>
<evidence type="ECO:0000256" key="2">
    <source>
        <dbReference type="PROSITE-ProRule" id="PRU01213"/>
    </source>
</evidence>
<dbReference type="eggNOG" id="COG3585">
    <property type="taxonomic scope" value="Bacteria"/>
</dbReference>
<dbReference type="InterPro" id="IPR005116">
    <property type="entry name" value="Transp-assoc_OB_typ1"/>
</dbReference>
<dbReference type="Proteomes" id="UP000006457">
    <property type="component" value="Unassembled WGS sequence"/>
</dbReference>
<dbReference type="PANTHER" id="PTHR30432:SF1">
    <property type="entry name" value="DNA-BINDING TRANSCRIPTIONAL DUAL REGULATOR MODE"/>
    <property type="match status" value="1"/>
</dbReference>
<dbReference type="PATRIC" id="fig|1095749.3.peg.1091"/>
<protein>
    <submittedName>
        <fullName evidence="4">TOBE domain protein</fullName>
    </submittedName>
</protein>
<comment type="caution">
    <text evidence="4">The sequence shown here is derived from an EMBL/GenBank/DDBJ whole genome shotgun (WGS) entry which is preliminary data.</text>
</comment>
<dbReference type="AlphaFoldDB" id="I3DCK5"/>
<dbReference type="GO" id="GO:0015689">
    <property type="term" value="P:molybdate ion transport"/>
    <property type="evidence" value="ECO:0007669"/>
    <property type="project" value="InterPro"/>
</dbReference>
<sequence>MAISARNQLAATVKSIKTGATNDAIELTLKGGETLVATITCESTKNLGLVAGKEVVAIFKAPSVILSTDNDLIFSSRNQFKGTVEKVIDGAVNAEILVKTVGGMDLTAIITEASVKNLGLSKGTEVTALIKASHVILGVKRN</sequence>
<dbReference type="InterPro" id="IPR051815">
    <property type="entry name" value="Molybdate_resp_trans_reg"/>
</dbReference>
<keyword evidence="5" id="KW-1185">Reference proteome</keyword>
<name>I3DCK5_9PAST</name>
<dbReference type="InterPro" id="IPR004606">
    <property type="entry name" value="Mop_domain"/>
</dbReference>
<dbReference type="RefSeq" id="WP_005760608.1">
    <property type="nucleotide sequence ID" value="NZ_AJSX01000030.1"/>
</dbReference>
<organism evidence="4 5">
    <name type="scientific">Pasteurella bettyae CCUG 2042</name>
    <dbReference type="NCBI Taxonomy" id="1095749"/>
    <lineage>
        <taxon>Bacteria</taxon>
        <taxon>Pseudomonadati</taxon>
        <taxon>Pseudomonadota</taxon>
        <taxon>Gammaproteobacteria</taxon>
        <taxon>Pasteurellales</taxon>
        <taxon>Pasteurellaceae</taxon>
        <taxon>Pasteurella</taxon>
    </lineage>
</organism>
<dbReference type="SUPFAM" id="SSF50331">
    <property type="entry name" value="MOP-like"/>
    <property type="match status" value="2"/>
</dbReference>
<dbReference type="PROSITE" id="PS51866">
    <property type="entry name" value="MOP"/>
    <property type="match status" value="2"/>
</dbReference>
<reference evidence="4 5" key="1">
    <citation type="submission" date="2012-03" db="EMBL/GenBank/DDBJ databases">
        <authorList>
            <person name="Harkins D.M."/>
            <person name="Madupu R."/>
            <person name="Durkin A.S."/>
            <person name="Torralba M."/>
            <person name="Methe B."/>
            <person name="Sutton G.G."/>
            <person name="Nelson K.E."/>
        </authorList>
    </citation>
    <scope>NUCLEOTIDE SEQUENCE [LARGE SCALE GENOMIC DNA]</scope>
    <source>
        <strain evidence="4 5">CCUG 2042</strain>
    </source>
</reference>
<proteinExistence type="predicted"/>
<evidence type="ECO:0000313" key="5">
    <source>
        <dbReference type="Proteomes" id="UP000006457"/>
    </source>
</evidence>
<evidence type="ECO:0000259" key="3">
    <source>
        <dbReference type="PROSITE" id="PS51866"/>
    </source>
</evidence>
<evidence type="ECO:0000256" key="1">
    <source>
        <dbReference type="ARBA" id="ARBA00022505"/>
    </source>
</evidence>
<dbReference type="NCBIfam" id="TIGR00638">
    <property type="entry name" value="Mop"/>
    <property type="match status" value="2"/>
</dbReference>
<dbReference type="EMBL" id="AJSX01000030">
    <property type="protein sequence ID" value="EIJ69448.1"/>
    <property type="molecule type" value="Genomic_DNA"/>
</dbReference>
<keyword evidence="1 2" id="KW-0500">Molybdenum</keyword>
<accession>I3DCK5</accession>
<dbReference type="OrthoDB" id="9800709at2"/>
<feature type="domain" description="Mop" evidence="3">
    <location>
        <begin position="2"/>
        <end position="68"/>
    </location>
</feature>
<dbReference type="InterPro" id="IPR008995">
    <property type="entry name" value="Mo/tungstate-bd_C_term_dom"/>
</dbReference>
<dbReference type="Gene3D" id="2.40.50.100">
    <property type="match status" value="2"/>
</dbReference>